<evidence type="ECO:0000313" key="4">
    <source>
        <dbReference type="EMBL" id="MQU16015.1"/>
    </source>
</evidence>
<proteinExistence type="predicted"/>
<dbReference type="InterPro" id="IPR022385">
    <property type="entry name" value="Rhs_assc_core"/>
</dbReference>
<feature type="region of interest" description="Disordered" evidence="1">
    <location>
        <begin position="192"/>
        <end position="215"/>
    </location>
</feature>
<name>A0A6A7YV20_9PSED</name>
<evidence type="ECO:0000256" key="1">
    <source>
        <dbReference type="SAM" id="MobiDB-lite"/>
    </source>
</evidence>
<dbReference type="AlphaFoldDB" id="A0A6A7YV20"/>
<evidence type="ECO:0000313" key="2">
    <source>
        <dbReference type="EMBL" id="MQT26216.1"/>
    </source>
</evidence>
<evidence type="ECO:0000313" key="5">
    <source>
        <dbReference type="Proteomes" id="UP000443000"/>
    </source>
</evidence>
<dbReference type="Gene3D" id="2.180.10.10">
    <property type="entry name" value="RHS repeat-associated core"/>
    <property type="match status" value="1"/>
</dbReference>
<accession>A0A6A7YV20</accession>
<keyword evidence="6" id="KW-1185">Reference proteome</keyword>
<evidence type="ECO:0000313" key="6">
    <source>
        <dbReference type="Proteomes" id="UP000713985"/>
    </source>
</evidence>
<dbReference type="EMBL" id="WIVT01000005">
    <property type="protein sequence ID" value="MQU16015.1"/>
    <property type="molecule type" value="Genomic_DNA"/>
</dbReference>
<evidence type="ECO:0000313" key="3">
    <source>
        <dbReference type="EMBL" id="MQT79605.1"/>
    </source>
</evidence>
<dbReference type="EMBL" id="WIWC01000006">
    <property type="protein sequence ID" value="MQT79605.1"/>
    <property type="molecule type" value="Genomic_DNA"/>
</dbReference>
<comment type="caution">
    <text evidence="3">The sequence shown here is derived from an EMBL/GenBank/DDBJ whole genome shotgun (WGS) entry which is preliminary data.</text>
</comment>
<dbReference type="Proteomes" id="UP000443000">
    <property type="component" value="Unassembled WGS sequence"/>
</dbReference>
<feature type="compositionally biased region" description="Polar residues" evidence="1">
    <location>
        <begin position="192"/>
        <end position="205"/>
    </location>
</feature>
<dbReference type="EMBL" id="WIWP01000014">
    <property type="protein sequence ID" value="MQT26216.1"/>
    <property type="molecule type" value="Genomic_DNA"/>
</dbReference>
<sequence length="333" mass="37235">MSSLGKNTVRHFVYDPLDRFIGVNATLLFYNQTRLATEIEGERKRQLFEYDAQPLALQQDGATCALLATDIQTSVLHSVSADGTQQAASYTPFGHHSDAKTLHSVSGFNGERPDPVTGHYLLGQGYRAFNPVLMRFNSPDSLSPFSEGGINPYSYCNNDPANKVDPTGHIPNIWKGLKNIFGRIPKRMRTTASAVATMPPQTSARLQEPTPRYTDLDSRSDYNIAEHERFISTPEGGNLPSKPPAYTRGSFIPEASFAVKIQPPPSYKTATQLVSYEDALKVQAPIRVGRIWHGYPQFAPRVMPSTMDFRSRGEFMQHTMRDFHIQNGLVRQR</sequence>
<dbReference type="OrthoDB" id="5905222at2"/>
<dbReference type="SUPFAM" id="SSF56399">
    <property type="entry name" value="ADP-ribosylation"/>
    <property type="match status" value="1"/>
</dbReference>
<organism evidence="3">
    <name type="scientific">Pseudomonas helleri</name>
    <dbReference type="NCBI Taxonomy" id="1608996"/>
    <lineage>
        <taxon>Bacteria</taxon>
        <taxon>Pseudomonadati</taxon>
        <taxon>Pseudomonadota</taxon>
        <taxon>Gammaproteobacteria</taxon>
        <taxon>Pseudomonadales</taxon>
        <taxon>Pseudomonadaceae</taxon>
        <taxon>Pseudomonas</taxon>
    </lineage>
</organism>
<reference evidence="5 6" key="1">
    <citation type="submission" date="2019-10" db="EMBL/GenBank/DDBJ databases">
        <title>Evaluation of single-gene subtyping targets for Pseudomonas.</title>
        <authorList>
            <person name="Reichler S.J."/>
            <person name="Orsi R.H."/>
            <person name="Wiedmann M."/>
            <person name="Martin N.H."/>
            <person name="Murphy S.I."/>
        </authorList>
    </citation>
    <scope>NUCLEOTIDE SEQUENCE</scope>
    <source>
        <strain evidence="2 6">FSL R10-0802</strain>
        <strain evidence="4 5">FSL R10-1594</strain>
        <strain evidence="3">FSL R10-2339</strain>
    </source>
</reference>
<protein>
    <submittedName>
        <fullName evidence="3">RHS repeat-associated core domain-containing protein</fullName>
    </submittedName>
</protein>
<dbReference type="NCBIfam" id="TIGR03696">
    <property type="entry name" value="Rhs_assc_core"/>
    <property type="match status" value="1"/>
</dbReference>
<dbReference type="RefSeq" id="WP_153386225.1">
    <property type="nucleotide sequence ID" value="NZ_JBITTT010000003.1"/>
</dbReference>
<gene>
    <name evidence="4" type="ORF">GHN41_06050</name>
    <name evidence="3" type="ORF">GHN86_05930</name>
    <name evidence="2" type="ORF">GHN94_10300</name>
</gene>
<dbReference type="Proteomes" id="UP000713985">
    <property type="component" value="Unassembled WGS sequence"/>
</dbReference>